<dbReference type="EMBL" id="JAOX01000001">
    <property type="protein sequence ID" value="ETZ90647.1"/>
    <property type="molecule type" value="Genomic_DNA"/>
</dbReference>
<evidence type="ECO:0000313" key="1">
    <source>
        <dbReference type="EMBL" id="ETZ90647.1"/>
    </source>
</evidence>
<proteinExistence type="predicted"/>
<evidence type="ECO:0000313" key="2">
    <source>
        <dbReference type="Proteomes" id="UP000019854"/>
    </source>
</evidence>
<accession>A0A829PTU4</accession>
<dbReference type="Proteomes" id="UP000019854">
    <property type="component" value="Unassembled WGS sequence"/>
</dbReference>
<dbReference type="AlphaFoldDB" id="A0A829PTU4"/>
<sequence length="46" mass="5467">MQKHNRQLVRVLRVAVSPYFYVQERRLNGQSVTHIQMLSTRRELAG</sequence>
<protein>
    <submittedName>
        <fullName evidence="1">Uncharacterized protein</fullName>
    </submittedName>
</protein>
<gene>
    <name evidence="1" type="ORF">L829_4233</name>
</gene>
<organism evidence="1 2">
    <name type="scientific">Mycobacteroides abscessus MAB_030201_1075</name>
    <dbReference type="NCBI Taxonomy" id="1335410"/>
    <lineage>
        <taxon>Bacteria</taxon>
        <taxon>Bacillati</taxon>
        <taxon>Actinomycetota</taxon>
        <taxon>Actinomycetes</taxon>
        <taxon>Mycobacteriales</taxon>
        <taxon>Mycobacteriaceae</taxon>
        <taxon>Mycobacteroides</taxon>
        <taxon>Mycobacteroides abscessus</taxon>
    </lineage>
</organism>
<name>A0A829PTU4_9MYCO</name>
<comment type="caution">
    <text evidence="1">The sequence shown here is derived from an EMBL/GenBank/DDBJ whole genome shotgun (WGS) entry which is preliminary data.</text>
</comment>
<reference evidence="1 2" key="1">
    <citation type="submission" date="2014-01" db="EMBL/GenBank/DDBJ databases">
        <authorList>
            <person name="Zelazny A."/>
            <person name="Olivier K."/>
            <person name="Sampaio E.P."/>
            <person name="Holland S.M."/>
            <person name="Tallon L.J."/>
            <person name="Sadzewicz L.K."/>
            <person name="Sengamalay N."/>
            <person name="Fraser C.M."/>
            <person name="Hine E."/>
            <person name="Shefchek K.A."/>
            <person name="Das S.P."/>
            <person name="Shallom S.J."/>
            <person name="Agrawal S."/>
            <person name="Tettelin H."/>
        </authorList>
    </citation>
    <scope>NUCLEOTIDE SEQUENCE [LARGE SCALE GENOMIC DNA]</scope>
    <source>
        <strain evidence="1 2">MAB_030201_1075</strain>
    </source>
</reference>